<keyword evidence="3 10" id="KW-0812">Transmembrane</keyword>
<dbReference type="Pfam" id="PF08016">
    <property type="entry name" value="PKD_channel"/>
    <property type="match status" value="1"/>
</dbReference>
<dbReference type="GO" id="GO:0005509">
    <property type="term" value="F:calcium ion binding"/>
    <property type="evidence" value="ECO:0007669"/>
    <property type="project" value="InterPro"/>
</dbReference>
<evidence type="ECO:0000256" key="6">
    <source>
        <dbReference type="ARBA" id="ARBA00023180"/>
    </source>
</evidence>
<feature type="disulfide bond" evidence="7">
    <location>
        <begin position="457"/>
        <end position="469"/>
    </location>
</feature>
<feature type="coiled-coil region" evidence="8">
    <location>
        <begin position="29"/>
        <end position="86"/>
    </location>
</feature>
<evidence type="ECO:0000313" key="14">
    <source>
        <dbReference type="Proteomes" id="UP000041254"/>
    </source>
</evidence>
<dbReference type="OrthoDB" id="436039at2759"/>
<dbReference type="Proteomes" id="UP000041254">
    <property type="component" value="Unassembled WGS sequence"/>
</dbReference>
<evidence type="ECO:0000259" key="12">
    <source>
        <dbReference type="Pfam" id="PF20519"/>
    </source>
</evidence>
<accession>A0A0G4H5Y9</accession>
<dbReference type="InterPro" id="IPR051223">
    <property type="entry name" value="Polycystin"/>
</dbReference>
<gene>
    <name evidence="13" type="ORF">Vbra_6652</name>
</gene>
<evidence type="ECO:0000259" key="11">
    <source>
        <dbReference type="Pfam" id="PF08016"/>
    </source>
</evidence>
<protein>
    <submittedName>
        <fullName evidence="13">Uncharacterized protein</fullName>
    </submittedName>
</protein>
<dbReference type="Gene3D" id="1.10.287.70">
    <property type="match status" value="1"/>
</dbReference>
<evidence type="ECO:0000256" key="3">
    <source>
        <dbReference type="ARBA" id="ARBA00022692"/>
    </source>
</evidence>
<evidence type="ECO:0000256" key="10">
    <source>
        <dbReference type="SAM" id="Phobius"/>
    </source>
</evidence>
<feature type="compositionally biased region" description="Polar residues" evidence="9">
    <location>
        <begin position="122"/>
        <end position="132"/>
    </location>
</feature>
<dbReference type="EMBL" id="CDMY01001028">
    <property type="protein sequence ID" value="CEM39235.1"/>
    <property type="molecule type" value="Genomic_DNA"/>
</dbReference>
<comment type="subcellular location">
    <subcellularLocation>
        <location evidence="1">Membrane</location>
        <topology evidence="1">Multi-pass membrane protein</topology>
    </subcellularLocation>
</comment>
<keyword evidence="6" id="KW-0325">Glycoprotein</keyword>
<evidence type="ECO:0000256" key="9">
    <source>
        <dbReference type="SAM" id="MobiDB-lite"/>
    </source>
</evidence>
<dbReference type="PhylomeDB" id="A0A0G4H5Y9"/>
<keyword evidence="4 10" id="KW-1133">Transmembrane helix</keyword>
<feature type="region of interest" description="Disordered" evidence="9">
    <location>
        <begin position="114"/>
        <end position="137"/>
    </location>
</feature>
<sequence>MQPSAADESVSEATLASVREQILKSDAERKRRQETLDRLQDQLRNLQTELAGREEELNFVKERLHIEELRREGQKVSAAAQSENDRRELERQRHARKVFTQLLRQRIPALNPQAEEEGDAMATQQSFSPLSRTKTEVARNARRRQEEAQREMQRNCVDTVLVLFYPIESVDVKYHLSYKVEASTTLSELKRDACEYWGVSELDYLLENDLVARMPEDVNERPGFHATGARTQVEDAEDNVQQFFWYGDNAVGEAKLFLHHRDLTVDAIYQLETRDKTKGSKRELFSMALPDFDPFAFLDPNYGQEDEDKRKREQQEQQEEEKDTRNLLEKFPGLHDLWTLQDESRTAHLATVKLRDLCVIALLIALSTSLFFLQNPPGDTYWVTQAVRDQFVTSQYLPQQGILTQSLRTVRRPMHVWLWLNTTLPFVLLDDESFMRRYQAPVGLMRLRQQRVKNDDCKRKGLKDVATQCGSPYVDSNSMMADDLDFELSLPSDCFSNGLGCASPNKFVTAKTARKSSGVGGSRGWLQTYDASGYALDVPMLTTDPDTFIGLMGTLSRVDWIDDSSRLVDVDFTTYNPNYRYGLSCRFLFELPPSGVVVASQIIRIFRTHVAESSMDEPTKVIEVIRLVLVLYVAIVINTIAVRDTMRRKQTWWRYFTTDIGIIDLCISLIFIALGFVKVLYFNSPSTDIIERSKGTFRSWATQSAYYESLWMLEAVFLLFLYVRLVSFVRLSRMGYVVWTTLAVSVGRFFWYLFIFVPILLGCTFVAFAIWGQHRSTFSTFQMSLLAVVVQLQGQMDMHGLIQTWRPFTSVYACLFIFAVLFLLLNVFIAIVVDSYYRTRITHGGYGGKASSYVWKASQWIEWVFPRFIASILIKLIGLDPPPKREEDQRERGNEF</sequence>
<evidence type="ECO:0000256" key="1">
    <source>
        <dbReference type="ARBA" id="ARBA00004141"/>
    </source>
</evidence>
<evidence type="ECO:0000256" key="7">
    <source>
        <dbReference type="PIRSR" id="PIRSR603915-2"/>
    </source>
</evidence>
<dbReference type="VEuPathDB" id="CryptoDB:Vbra_6652"/>
<dbReference type="InterPro" id="IPR003915">
    <property type="entry name" value="PKD_2"/>
</dbReference>
<keyword evidence="5 10" id="KW-0472">Membrane</keyword>
<comment type="similarity">
    <text evidence="2">Belongs to the polycystin family.</text>
</comment>
<dbReference type="STRING" id="1169540.A0A0G4H5Y9"/>
<feature type="domain" description="Polycystin" evidence="12">
    <location>
        <begin position="408"/>
        <end position="604"/>
    </location>
</feature>
<feature type="transmembrane region" description="Helical" evidence="10">
    <location>
        <begin position="808"/>
        <end position="833"/>
    </location>
</feature>
<proteinExistence type="inferred from homology"/>
<feature type="transmembrane region" description="Helical" evidence="10">
    <location>
        <begin position="662"/>
        <end position="684"/>
    </location>
</feature>
<reference evidence="13 14" key="1">
    <citation type="submission" date="2014-11" db="EMBL/GenBank/DDBJ databases">
        <authorList>
            <person name="Zhu J."/>
            <person name="Qi W."/>
            <person name="Song R."/>
        </authorList>
    </citation>
    <scope>NUCLEOTIDE SEQUENCE [LARGE SCALE GENOMIC DNA]</scope>
</reference>
<evidence type="ECO:0000256" key="2">
    <source>
        <dbReference type="ARBA" id="ARBA00007200"/>
    </source>
</evidence>
<dbReference type="OMA" id="EKINWIQ"/>
<keyword evidence="14" id="KW-1185">Reference proteome</keyword>
<dbReference type="AlphaFoldDB" id="A0A0G4H5Y9"/>
<keyword evidence="8" id="KW-0175">Coiled coil</keyword>
<dbReference type="PANTHER" id="PTHR10877:SF183">
    <property type="entry name" value="AT14535P-RELATED"/>
    <property type="match status" value="1"/>
</dbReference>
<evidence type="ECO:0000256" key="8">
    <source>
        <dbReference type="SAM" id="Coils"/>
    </source>
</evidence>
<feature type="transmembrane region" description="Helical" evidence="10">
    <location>
        <begin position="624"/>
        <end position="642"/>
    </location>
</feature>
<feature type="domain" description="Polycystin cation channel PKD1/PKD2" evidence="11">
    <location>
        <begin position="621"/>
        <end position="837"/>
    </location>
</feature>
<dbReference type="PANTHER" id="PTHR10877">
    <property type="entry name" value="POLYCYSTIN FAMILY MEMBER"/>
    <property type="match status" value="1"/>
</dbReference>
<evidence type="ECO:0000256" key="4">
    <source>
        <dbReference type="ARBA" id="ARBA00022989"/>
    </source>
</evidence>
<evidence type="ECO:0000313" key="13">
    <source>
        <dbReference type="EMBL" id="CEM39235.1"/>
    </source>
</evidence>
<name>A0A0G4H5Y9_VITBC</name>
<dbReference type="InterPro" id="IPR046791">
    <property type="entry name" value="Polycystin_dom"/>
</dbReference>
<evidence type="ECO:0000256" key="5">
    <source>
        <dbReference type="ARBA" id="ARBA00023136"/>
    </source>
</evidence>
<dbReference type="InParanoid" id="A0A0G4H5Y9"/>
<dbReference type="InterPro" id="IPR013122">
    <property type="entry name" value="PKD1_2_channel"/>
</dbReference>
<dbReference type="Pfam" id="PF20519">
    <property type="entry name" value="Polycystin_dom"/>
    <property type="match status" value="1"/>
</dbReference>
<feature type="transmembrane region" description="Helical" evidence="10">
    <location>
        <begin position="705"/>
        <end position="729"/>
    </location>
</feature>
<organism evidence="13 14">
    <name type="scientific">Vitrella brassicaformis (strain CCMP3155)</name>
    <dbReference type="NCBI Taxonomy" id="1169540"/>
    <lineage>
        <taxon>Eukaryota</taxon>
        <taxon>Sar</taxon>
        <taxon>Alveolata</taxon>
        <taxon>Colpodellida</taxon>
        <taxon>Vitrellaceae</taxon>
        <taxon>Vitrella</taxon>
    </lineage>
</organism>
<feature type="transmembrane region" description="Helical" evidence="10">
    <location>
        <begin position="749"/>
        <end position="771"/>
    </location>
</feature>
<feature type="region of interest" description="Disordered" evidence="9">
    <location>
        <begin position="303"/>
        <end position="325"/>
    </location>
</feature>
<dbReference type="GO" id="GO:0016020">
    <property type="term" value="C:membrane"/>
    <property type="evidence" value="ECO:0007669"/>
    <property type="project" value="UniProtKB-SubCell"/>
</dbReference>
<dbReference type="PRINTS" id="PR01433">
    <property type="entry name" value="POLYCYSTIN2"/>
</dbReference>